<keyword evidence="2" id="KW-1185">Reference proteome</keyword>
<dbReference type="EMBL" id="JARBHB010000003">
    <property type="protein sequence ID" value="KAJ8889842.1"/>
    <property type="molecule type" value="Genomic_DNA"/>
</dbReference>
<gene>
    <name evidence="1" type="ORF">PR048_009346</name>
</gene>
<evidence type="ECO:0000313" key="1">
    <source>
        <dbReference type="EMBL" id="KAJ8889842.1"/>
    </source>
</evidence>
<organism evidence="1 2">
    <name type="scientific">Dryococelus australis</name>
    <dbReference type="NCBI Taxonomy" id="614101"/>
    <lineage>
        <taxon>Eukaryota</taxon>
        <taxon>Metazoa</taxon>
        <taxon>Ecdysozoa</taxon>
        <taxon>Arthropoda</taxon>
        <taxon>Hexapoda</taxon>
        <taxon>Insecta</taxon>
        <taxon>Pterygota</taxon>
        <taxon>Neoptera</taxon>
        <taxon>Polyneoptera</taxon>
        <taxon>Phasmatodea</taxon>
        <taxon>Verophasmatodea</taxon>
        <taxon>Anareolatae</taxon>
        <taxon>Phasmatidae</taxon>
        <taxon>Eurycanthinae</taxon>
        <taxon>Dryococelus</taxon>
    </lineage>
</organism>
<sequence>MLWVTPRPCVQGQETNEGLQFKRCCSPASVSRYESTNLLVKCRSPAAVCYTLFYSIPEPHTAPLASIFPVYDSAWNSKCVLQMVMLFQPRTWLICTSK</sequence>
<protein>
    <submittedName>
        <fullName evidence="1">Uncharacterized protein</fullName>
    </submittedName>
</protein>
<accession>A0ABQ9HZL7</accession>
<proteinExistence type="predicted"/>
<comment type="caution">
    <text evidence="1">The sequence shown here is derived from an EMBL/GenBank/DDBJ whole genome shotgun (WGS) entry which is preliminary data.</text>
</comment>
<name>A0ABQ9HZL7_9NEOP</name>
<reference evidence="1 2" key="1">
    <citation type="submission" date="2023-02" db="EMBL/GenBank/DDBJ databases">
        <title>LHISI_Scaffold_Assembly.</title>
        <authorList>
            <person name="Stuart O.P."/>
            <person name="Cleave R."/>
            <person name="Magrath M.J.L."/>
            <person name="Mikheyev A.S."/>
        </authorList>
    </citation>
    <scope>NUCLEOTIDE SEQUENCE [LARGE SCALE GENOMIC DNA]</scope>
    <source>
        <strain evidence="1">Daus_M_001</strain>
        <tissue evidence="1">Leg muscle</tissue>
    </source>
</reference>
<dbReference type="Proteomes" id="UP001159363">
    <property type="component" value="Chromosome 3"/>
</dbReference>
<evidence type="ECO:0000313" key="2">
    <source>
        <dbReference type="Proteomes" id="UP001159363"/>
    </source>
</evidence>